<reference evidence="1" key="1">
    <citation type="submission" date="2023-05" db="EMBL/GenBank/DDBJ databases">
        <authorList>
            <person name="Zhang X."/>
        </authorList>
    </citation>
    <scope>NUCLEOTIDE SEQUENCE</scope>
    <source>
        <strain evidence="1">BD1B2-1</strain>
    </source>
</reference>
<dbReference type="AlphaFoldDB" id="A0AAE3RBQ8"/>
<organism evidence="1 2">
    <name type="scientific">Xanthocytophaga agilis</name>
    <dbReference type="NCBI Taxonomy" id="3048010"/>
    <lineage>
        <taxon>Bacteria</taxon>
        <taxon>Pseudomonadati</taxon>
        <taxon>Bacteroidota</taxon>
        <taxon>Cytophagia</taxon>
        <taxon>Cytophagales</taxon>
        <taxon>Rhodocytophagaceae</taxon>
        <taxon>Xanthocytophaga</taxon>
    </lineage>
</organism>
<proteinExistence type="predicted"/>
<evidence type="ECO:0000313" key="2">
    <source>
        <dbReference type="Proteomes" id="UP001232063"/>
    </source>
</evidence>
<dbReference type="RefSeq" id="WP_314517177.1">
    <property type="nucleotide sequence ID" value="NZ_JASJOU010000015.1"/>
</dbReference>
<protein>
    <submittedName>
        <fullName evidence="1">Uncharacterized protein</fullName>
    </submittedName>
</protein>
<dbReference type="EMBL" id="JASJOU010000015">
    <property type="protein sequence ID" value="MDJ1505269.1"/>
    <property type="molecule type" value="Genomic_DNA"/>
</dbReference>
<comment type="caution">
    <text evidence="1">The sequence shown here is derived from an EMBL/GenBank/DDBJ whole genome shotgun (WGS) entry which is preliminary data.</text>
</comment>
<keyword evidence="2" id="KW-1185">Reference proteome</keyword>
<sequence length="118" mass="13492">MAKQAQQLAQAQTKIKDLILQNQAFNTAIDLTEEQLNVSIRKSLVPNGSVSSVTRLSEQYPLISVEKLCGCSHRDVWSDSSGVIEPRRYEANWRQEKETMQDCLVLEQIQLIRQHLPK</sequence>
<dbReference type="Proteomes" id="UP001232063">
    <property type="component" value="Unassembled WGS sequence"/>
</dbReference>
<gene>
    <name evidence="1" type="ORF">QNI22_31730</name>
</gene>
<name>A0AAE3RBQ8_9BACT</name>
<accession>A0AAE3RBQ8</accession>
<evidence type="ECO:0000313" key="1">
    <source>
        <dbReference type="EMBL" id="MDJ1505269.1"/>
    </source>
</evidence>